<sequence>MEPQTFVQPSTMSSLTEWSYRHIRDVFEAPTLEESLCAISNTFAPNLEAYLNGSRLGYEGIIQLVTAMRGGSKKGLQVHWKQAMDVPREPTNRNGCFGGAYVISGIQKPQPGTSRLSDFERHKTVTVIIESQSSDPYVDSRRIVNLVFVATDRPVDRACL</sequence>
<dbReference type="Proteomes" id="UP000218334">
    <property type="component" value="Unassembled WGS sequence"/>
</dbReference>
<reference evidence="2" key="1">
    <citation type="journal article" date="2017" name="Nat. Ecol. Evol.">
        <title>Genome expansion and lineage-specific genetic innovations in the forest pathogenic fungi Armillaria.</title>
        <authorList>
            <person name="Sipos G."/>
            <person name="Prasanna A.N."/>
            <person name="Walter M.C."/>
            <person name="O'Connor E."/>
            <person name="Balint B."/>
            <person name="Krizsan K."/>
            <person name="Kiss B."/>
            <person name="Hess J."/>
            <person name="Varga T."/>
            <person name="Slot J."/>
            <person name="Riley R."/>
            <person name="Boka B."/>
            <person name="Rigling D."/>
            <person name="Barry K."/>
            <person name="Lee J."/>
            <person name="Mihaltcheva S."/>
            <person name="LaButti K."/>
            <person name="Lipzen A."/>
            <person name="Waldron R."/>
            <person name="Moloney N.M."/>
            <person name="Sperisen C."/>
            <person name="Kredics L."/>
            <person name="Vagvoelgyi C."/>
            <person name="Patrignani A."/>
            <person name="Fitzpatrick D."/>
            <person name="Nagy I."/>
            <person name="Doyle S."/>
            <person name="Anderson J.B."/>
            <person name="Grigoriev I.V."/>
            <person name="Gueldener U."/>
            <person name="Muensterkoetter M."/>
            <person name="Nagy L.G."/>
        </authorList>
    </citation>
    <scope>NUCLEOTIDE SEQUENCE [LARGE SCALE GENOMIC DNA]</scope>
    <source>
        <strain evidence="2">28-4</strain>
    </source>
</reference>
<proteinExistence type="predicted"/>
<gene>
    <name evidence="1" type="ORF">ARMSODRAFT_950206</name>
</gene>
<evidence type="ECO:0000313" key="2">
    <source>
        <dbReference type="Proteomes" id="UP000218334"/>
    </source>
</evidence>
<dbReference type="EMBL" id="KZ293417">
    <property type="protein sequence ID" value="PBK75862.1"/>
    <property type="molecule type" value="Genomic_DNA"/>
</dbReference>
<protein>
    <submittedName>
        <fullName evidence="1">Uncharacterized protein</fullName>
    </submittedName>
</protein>
<accession>A0A2H3C9E1</accession>
<keyword evidence="2" id="KW-1185">Reference proteome</keyword>
<evidence type="ECO:0000313" key="1">
    <source>
        <dbReference type="EMBL" id="PBK75862.1"/>
    </source>
</evidence>
<organism evidence="1 2">
    <name type="scientific">Armillaria solidipes</name>
    <dbReference type="NCBI Taxonomy" id="1076256"/>
    <lineage>
        <taxon>Eukaryota</taxon>
        <taxon>Fungi</taxon>
        <taxon>Dikarya</taxon>
        <taxon>Basidiomycota</taxon>
        <taxon>Agaricomycotina</taxon>
        <taxon>Agaricomycetes</taxon>
        <taxon>Agaricomycetidae</taxon>
        <taxon>Agaricales</taxon>
        <taxon>Marasmiineae</taxon>
        <taxon>Physalacriaceae</taxon>
        <taxon>Armillaria</taxon>
    </lineage>
</organism>
<name>A0A2H3C9E1_9AGAR</name>
<dbReference type="AlphaFoldDB" id="A0A2H3C9E1"/>